<dbReference type="OrthoDB" id="9767934at2"/>
<dbReference type="Pfam" id="PF12697">
    <property type="entry name" value="Abhydrolase_6"/>
    <property type="match status" value="1"/>
</dbReference>
<keyword evidence="3" id="KW-0378">Hydrolase</keyword>
<proteinExistence type="predicted"/>
<feature type="region of interest" description="Disordered" evidence="1">
    <location>
        <begin position="1"/>
        <end position="30"/>
    </location>
</feature>
<evidence type="ECO:0000256" key="1">
    <source>
        <dbReference type="SAM" id="MobiDB-lite"/>
    </source>
</evidence>
<name>A0A2A2SHW2_9SPHN</name>
<dbReference type="PANTHER" id="PTHR36837:SF5">
    <property type="entry name" value="POLY-3-HYDROXYBUTYRATE SYNTHASE"/>
    <property type="match status" value="1"/>
</dbReference>
<dbReference type="InterPro" id="IPR051321">
    <property type="entry name" value="PHA/PHB_synthase"/>
</dbReference>
<sequence length="366" mass="39174">MDAAPMDSSDPRPNHVAPQHGPDRGPRPLPLFLEMLARETDGAPERRSAALAGLRAYQNAQRPAPPPPLPVARRIGRTTLYQAGTGEPPLLFVPSLINPSSILDLDEERSLVRWAAAQGHAAHLLDWGYPDADERDLDVGGHVERYLLPTIAGFERPPVLVGYCLGGTMAIAAAVRAQVAGLVTIAAPWRFSGYGADARAVMAELWAAAKPACKRLGSVPTEVLQAGFWRLDPARTVAKYEAFGRVASGSAEAARFVRLEDWANAGAPLTYAAGRQLFERFVGVDEPGMGDWRVAGGVVAPDRLGCPVLEIVSTNDRIVPAATAAHLADRRELATGHVGMVVGGAREQLRRAIADWLDECITSATR</sequence>
<protein>
    <submittedName>
        <fullName evidence="3">Alpha/beta hydrolase</fullName>
    </submittedName>
</protein>
<organism evidence="3 4">
    <name type="scientific">Sphingomonas lenta</name>
    <dbReference type="NCBI Taxonomy" id="1141887"/>
    <lineage>
        <taxon>Bacteria</taxon>
        <taxon>Pseudomonadati</taxon>
        <taxon>Pseudomonadota</taxon>
        <taxon>Alphaproteobacteria</taxon>
        <taxon>Sphingomonadales</taxon>
        <taxon>Sphingomonadaceae</taxon>
        <taxon>Sphingomonas</taxon>
    </lineage>
</organism>
<accession>A0A2A2SHW2</accession>
<evidence type="ECO:0000313" key="4">
    <source>
        <dbReference type="Proteomes" id="UP000218151"/>
    </source>
</evidence>
<dbReference type="SUPFAM" id="SSF53474">
    <property type="entry name" value="alpha/beta-Hydrolases"/>
    <property type="match status" value="1"/>
</dbReference>
<feature type="domain" description="AB hydrolase-1" evidence="2">
    <location>
        <begin position="111"/>
        <end position="340"/>
    </location>
</feature>
<reference evidence="4" key="1">
    <citation type="submission" date="2017-09" db="EMBL/GenBank/DDBJ databases">
        <authorList>
            <person name="Feng G."/>
            <person name="Zhu H."/>
        </authorList>
    </citation>
    <scope>NUCLEOTIDE SEQUENCE [LARGE SCALE GENOMIC DNA]</scope>
    <source>
        <strain evidence="4">1PNM-20</strain>
    </source>
</reference>
<evidence type="ECO:0000259" key="2">
    <source>
        <dbReference type="Pfam" id="PF12697"/>
    </source>
</evidence>
<dbReference type="PANTHER" id="PTHR36837">
    <property type="entry name" value="POLY(3-HYDROXYALKANOATE) POLYMERASE SUBUNIT PHAC"/>
    <property type="match status" value="1"/>
</dbReference>
<gene>
    <name evidence="3" type="ORF">CKY28_05470</name>
</gene>
<comment type="caution">
    <text evidence="3">The sequence shown here is derived from an EMBL/GenBank/DDBJ whole genome shotgun (WGS) entry which is preliminary data.</text>
</comment>
<keyword evidence="4" id="KW-1185">Reference proteome</keyword>
<dbReference type="InterPro" id="IPR000073">
    <property type="entry name" value="AB_hydrolase_1"/>
</dbReference>
<dbReference type="Proteomes" id="UP000218151">
    <property type="component" value="Unassembled WGS sequence"/>
</dbReference>
<dbReference type="AlphaFoldDB" id="A0A2A2SHW2"/>
<dbReference type="EMBL" id="NSLI01000002">
    <property type="protein sequence ID" value="PAX08808.1"/>
    <property type="molecule type" value="Genomic_DNA"/>
</dbReference>
<evidence type="ECO:0000313" key="3">
    <source>
        <dbReference type="EMBL" id="PAX08808.1"/>
    </source>
</evidence>
<dbReference type="InterPro" id="IPR029058">
    <property type="entry name" value="AB_hydrolase_fold"/>
</dbReference>
<dbReference type="Gene3D" id="3.40.50.1820">
    <property type="entry name" value="alpha/beta hydrolase"/>
    <property type="match status" value="1"/>
</dbReference>
<dbReference type="GO" id="GO:0016787">
    <property type="term" value="F:hydrolase activity"/>
    <property type="evidence" value="ECO:0007669"/>
    <property type="project" value="UniProtKB-KW"/>
</dbReference>